<dbReference type="SUPFAM" id="SSF55874">
    <property type="entry name" value="ATPase domain of HSP90 chaperone/DNA topoisomerase II/histidine kinase"/>
    <property type="match status" value="1"/>
</dbReference>
<feature type="region of interest" description="Disordered" evidence="1">
    <location>
        <begin position="1150"/>
        <end position="1228"/>
    </location>
</feature>
<dbReference type="GO" id="GO:0048364">
    <property type="term" value="P:root development"/>
    <property type="evidence" value="ECO:0007669"/>
    <property type="project" value="TreeGrafter"/>
</dbReference>
<evidence type="ECO:0000313" key="2">
    <source>
        <dbReference type="EMBL" id="PWA97191.1"/>
    </source>
</evidence>
<proteinExistence type="predicted"/>
<dbReference type="OrthoDB" id="1262810at2759"/>
<feature type="compositionally biased region" description="Basic and acidic residues" evidence="1">
    <location>
        <begin position="1199"/>
        <end position="1228"/>
    </location>
</feature>
<dbReference type="GO" id="GO:0009793">
    <property type="term" value="P:embryo development ending in seed dormancy"/>
    <property type="evidence" value="ECO:0007669"/>
    <property type="project" value="TreeGrafter"/>
</dbReference>
<dbReference type="Proteomes" id="UP000245207">
    <property type="component" value="Unassembled WGS sequence"/>
</dbReference>
<evidence type="ECO:0000256" key="1">
    <source>
        <dbReference type="SAM" id="MobiDB-lite"/>
    </source>
</evidence>
<dbReference type="GO" id="GO:0016301">
    <property type="term" value="F:kinase activity"/>
    <property type="evidence" value="ECO:0007669"/>
    <property type="project" value="UniProtKB-KW"/>
</dbReference>
<dbReference type="AlphaFoldDB" id="A0A2U1QGP2"/>
<dbReference type="GO" id="GO:0005634">
    <property type="term" value="C:nucleus"/>
    <property type="evidence" value="ECO:0007669"/>
    <property type="project" value="TreeGrafter"/>
</dbReference>
<name>A0A2U1QGP2_ARTAN</name>
<dbReference type="EMBL" id="PKPP01000138">
    <property type="protein sequence ID" value="PWA97191.1"/>
    <property type="molecule type" value="Genomic_DNA"/>
</dbReference>
<keyword evidence="3" id="KW-1185">Reference proteome</keyword>
<reference evidence="2 3" key="1">
    <citation type="journal article" date="2018" name="Mol. Plant">
        <title>The genome of Artemisia annua provides insight into the evolution of Asteraceae family and artemisinin biosynthesis.</title>
        <authorList>
            <person name="Shen Q."/>
            <person name="Zhang L."/>
            <person name="Liao Z."/>
            <person name="Wang S."/>
            <person name="Yan T."/>
            <person name="Shi P."/>
            <person name="Liu M."/>
            <person name="Fu X."/>
            <person name="Pan Q."/>
            <person name="Wang Y."/>
            <person name="Lv Z."/>
            <person name="Lu X."/>
            <person name="Zhang F."/>
            <person name="Jiang W."/>
            <person name="Ma Y."/>
            <person name="Chen M."/>
            <person name="Hao X."/>
            <person name="Li L."/>
            <person name="Tang Y."/>
            <person name="Lv G."/>
            <person name="Zhou Y."/>
            <person name="Sun X."/>
            <person name="Brodelius P.E."/>
            <person name="Rose J.K.C."/>
            <person name="Tang K."/>
        </authorList>
    </citation>
    <scope>NUCLEOTIDE SEQUENCE [LARGE SCALE GENOMIC DNA]</scope>
    <source>
        <strain evidence="3">cv. Huhao1</strain>
        <tissue evidence="2">Leaf</tissue>
    </source>
</reference>
<dbReference type="GO" id="GO:0010305">
    <property type="term" value="P:leaf vascular tissue pattern formation"/>
    <property type="evidence" value="ECO:0007669"/>
    <property type="project" value="TreeGrafter"/>
</dbReference>
<keyword evidence="2" id="KW-0808">Transferase</keyword>
<comment type="caution">
    <text evidence="2">The sequence shown here is derived from an EMBL/GenBank/DDBJ whole genome shotgun (WGS) entry which is preliminary data.</text>
</comment>
<organism evidence="2 3">
    <name type="scientific">Artemisia annua</name>
    <name type="common">Sweet wormwood</name>
    <dbReference type="NCBI Taxonomy" id="35608"/>
    <lineage>
        <taxon>Eukaryota</taxon>
        <taxon>Viridiplantae</taxon>
        <taxon>Streptophyta</taxon>
        <taxon>Embryophyta</taxon>
        <taxon>Tracheophyta</taxon>
        <taxon>Spermatophyta</taxon>
        <taxon>Magnoliopsida</taxon>
        <taxon>eudicotyledons</taxon>
        <taxon>Gunneridae</taxon>
        <taxon>Pentapetalae</taxon>
        <taxon>asterids</taxon>
        <taxon>campanulids</taxon>
        <taxon>Asterales</taxon>
        <taxon>Asteraceae</taxon>
        <taxon>Asteroideae</taxon>
        <taxon>Anthemideae</taxon>
        <taxon>Artemisiinae</taxon>
        <taxon>Artemisia</taxon>
    </lineage>
</organism>
<dbReference type="PANTHER" id="PTHR32387">
    <property type="entry name" value="WU:FJ29H11"/>
    <property type="match status" value="1"/>
</dbReference>
<dbReference type="InterPro" id="IPR036890">
    <property type="entry name" value="HATPase_C_sf"/>
</dbReference>
<protein>
    <submittedName>
        <fullName evidence="2">Histidine kinase-, DNA gyrase B-, and HSP90-like ATPase family protein</fullName>
    </submittedName>
</protein>
<accession>A0A2U1QGP2</accession>
<keyword evidence="2" id="KW-0418">Kinase</keyword>
<dbReference type="PANTHER" id="PTHR32387:SF0">
    <property type="entry name" value="PROTEIN NO VEIN"/>
    <property type="match status" value="1"/>
</dbReference>
<dbReference type="STRING" id="35608.A0A2U1QGP2"/>
<dbReference type="InterPro" id="IPR052957">
    <property type="entry name" value="Auxin_embryo_med"/>
</dbReference>
<evidence type="ECO:0000313" key="3">
    <source>
        <dbReference type="Proteomes" id="UP000245207"/>
    </source>
</evidence>
<sequence>MGGKWEPGSWLHLGRRLGSGEIVGTGKWKNSALGCYAEPKCSVQNADENVYPCDVEATLTFIFQEKSVIVLNNDQGFSAESMKALCDDVCNIKKKEPSGDRYIDNKGIGFKSVFRVSDAPEIHSNEFNIKFNISDGLTTAVPPHDVSLFSKIVASDSDPEDEKRWNTCMLKCIKHIDRVLGSSIVMRKEVVGDGMVNIFSNNEKTTWFIKKFILQAAHVRPDVQTTEISMAFKLEDSNNGNYTPDLNPRLVFAFLRPIGYSGLGFIIQADFIVSSSMEEVDADSPWNQWLLSEFPNVFVSAELSFCSLPCFRENPARGVSVFLSFVSLGEGVYGFFSSLPHMIISKLRESNCLLLEGGCNEWVRPCKVVRNWTEQIRSLLPDSLIRERLDVGYLNKDVVLSDSLARALGIEECGPKFLVQIMISLCRADSLKSFGLSWLSSWMNVLYLMLVDEAEYDVISALRHFPIIPLLDGDYASISDGEIWLLTAEPGFEMFGNLYPSPKVRIVDPDLFSDHPENITGMLYKFGVQRLSAHEVLKLHILPSICDEKVLTESTGLMIEYLSFIMYHLESSCSKCRAEKQHLFSQLSNNAYISTNYGCKRLVDVPIHFSEEFGNPVDMNKLVGGTNMKWCEIDIGYLKHPVCESNGTLKWRKFLQKLGVTDFVQVVEVEKRAEGVKYTSPELMHLLSHVTTHGDREKSKYLLKVLSTLWDDHLSNKPYKSYVIRMLHDYPWMASSMDDRLHFPKDLFHNCDVVRRVLGHRVPYTLPKVSSVKFLNDIGLKKTVTLDDALSILEVWRGSKFPHRARMSTSKQKIVKKLHSQAFIFVPHSSSSMHEVVSGSFLSPSEVYWHDSFGSIEQTKSIHSLFNKMLCNVYPRLHNFFVNEFGVAENPPLLSYLQSLLQLSTESLPSQAAKTFFHVLIKWSDGLDSWVLSSEDIDYMKKSMEKWKTRIFPTVQNKWVSLHQSFGLLSIEEKQMLRDKVSVLLRRLGIPSLSEVVTREAIYSGLLDNSFIAYFINGALPYAQRYIYSFHRKEYSEFKNLKIVVVEKLFYKNVIKKFGIESNKQFECSCLLQDNILYATPVSDSDSHSLAMELSRFLVAGVPELPLANFLHMILTTESCHIEEQMELFSTNKQKLLKLPSEESEWSMFSISSPEEGKLTPATSSGFSLDVPSPAKSTSKNLQRKSRRKPASCVKYASKTKEVNSDQTRHDEASVVRKEDEALKDQSR</sequence>
<gene>
    <name evidence="2" type="ORF">CTI12_AA031780</name>
</gene>